<sequence>MPLVVAVARGWIVIAMCSSGGSRQGQANQSASPQPQIMPQILFYLLRHQAIGRSFCQVPNLQLSACQTHLESSAL</sequence>
<proteinExistence type="predicted"/>
<dbReference type="Proteomes" id="UP000297703">
    <property type="component" value="Unassembled WGS sequence"/>
</dbReference>
<keyword evidence="2" id="KW-1185">Reference proteome</keyword>
<dbReference type="EMBL" id="QXTE01000065">
    <property type="protein sequence ID" value="TFK08723.1"/>
    <property type="molecule type" value="Genomic_DNA"/>
</dbReference>
<reference evidence="1 2" key="1">
    <citation type="submission" date="2019-04" db="EMBL/GenBank/DDBJ databases">
        <title>Draft genome of the big-headed turtle Platysternon megacephalum.</title>
        <authorList>
            <person name="Gong S."/>
        </authorList>
    </citation>
    <scope>NUCLEOTIDE SEQUENCE [LARGE SCALE GENOMIC DNA]</scope>
    <source>
        <strain evidence="1">DO16091913</strain>
        <tissue evidence="1">Muscle</tissue>
    </source>
</reference>
<name>A0A4D9EKU5_9SAUR</name>
<gene>
    <name evidence="1" type="ORF">DR999_PMT08324</name>
</gene>
<organism evidence="1 2">
    <name type="scientific">Platysternon megacephalum</name>
    <name type="common">big-headed turtle</name>
    <dbReference type="NCBI Taxonomy" id="55544"/>
    <lineage>
        <taxon>Eukaryota</taxon>
        <taxon>Metazoa</taxon>
        <taxon>Chordata</taxon>
        <taxon>Craniata</taxon>
        <taxon>Vertebrata</taxon>
        <taxon>Euteleostomi</taxon>
        <taxon>Archelosauria</taxon>
        <taxon>Testudinata</taxon>
        <taxon>Testudines</taxon>
        <taxon>Cryptodira</taxon>
        <taxon>Durocryptodira</taxon>
        <taxon>Testudinoidea</taxon>
        <taxon>Platysternidae</taxon>
        <taxon>Platysternon</taxon>
    </lineage>
</organism>
<dbReference type="AlphaFoldDB" id="A0A4D9EKU5"/>
<comment type="caution">
    <text evidence="1">The sequence shown here is derived from an EMBL/GenBank/DDBJ whole genome shotgun (WGS) entry which is preliminary data.</text>
</comment>
<evidence type="ECO:0000313" key="2">
    <source>
        <dbReference type="Proteomes" id="UP000297703"/>
    </source>
</evidence>
<dbReference type="GO" id="GO:0016740">
    <property type="term" value="F:transferase activity"/>
    <property type="evidence" value="ECO:0007669"/>
    <property type="project" value="UniProtKB-KW"/>
</dbReference>
<protein>
    <submittedName>
        <fullName evidence="1">Dimethyladenosine transferase 1, mitochondrial</fullName>
    </submittedName>
</protein>
<reference evidence="1 2" key="2">
    <citation type="submission" date="2019-04" db="EMBL/GenBank/DDBJ databases">
        <title>The genome sequence of big-headed turtle.</title>
        <authorList>
            <person name="Gong S."/>
        </authorList>
    </citation>
    <scope>NUCLEOTIDE SEQUENCE [LARGE SCALE GENOMIC DNA]</scope>
    <source>
        <strain evidence="1">DO16091913</strain>
        <tissue evidence="1">Muscle</tissue>
    </source>
</reference>
<keyword evidence="1" id="KW-0808">Transferase</keyword>
<evidence type="ECO:0000313" key="1">
    <source>
        <dbReference type="EMBL" id="TFK08723.1"/>
    </source>
</evidence>
<accession>A0A4D9EKU5</accession>